<gene>
    <name evidence="3" type="ORF">PS918_03141</name>
</gene>
<dbReference type="PANTHER" id="PTHR34491">
    <property type="entry name" value="A-TYPE INCLUSION PROTEIN, PUTATIVE-RELATED"/>
    <property type="match status" value="1"/>
</dbReference>
<dbReference type="RefSeq" id="WP_150771176.1">
    <property type="nucleotide sequence ID" value="NZ_CABVIY010000004.1"/>
</dbReference>
<feature type="coiled-coil region" evidence="1">
    <location>
        <begin position="1374"/>
        <end position="1419"/>
    </location>
</feature>
<proteinExistence type="predicted"/>
<accession>A0A5E7SVP1</accession>
<dbReference type="Proteomes" id="UP000326611">
    <property type="component" value="Unassembled WGS sequence"/>
</dbReference>
<evidence type="ECO:0000313" key="4">
    <source>
        <dbReference type="Proteomes" id="UP000326611"/>
    </source>
</evidence>
<dbReference type="EMBL" id="CABVIY010000004">
    <property type="protein sequence ID" value="VVP90010.1"/>
    <property type="molecule type" value="Genomic_DNA"/>
</dbReference>
<feature type="coiled-coil region" evidence="1">
    <location>
        <begin position="357"/>
        <end position="417"/>
    </location>
</feature>
<dbReference type="PANTHER" id="PTHR34491:SF156">
    <property type="entry name" value="KINESIN MOTOR DOMAIN-CONTAINING PROTEIN"/>
    <property type="match status" value="1"/>
</dbReference>
<dbReference type="OrthoDB" id="6174294at2"/>
<feature type="domain" description="Tape measure protein N-terminal" evidence="2">
    <location>
        <begin position="86"/>
        <end position="277"/>
    </location>
</feature>
<protein>
    <recommendedName>
        <fullName evidence="2">Tape measure protein N-terminal domain-containing protein</fullName>
    </recommendedName>
</protein>
<keyword evidence="1" id="KW-0175">Coiled coil</keyword>
<sequence length="1693" mass="173483">MTETARLVIAVDSTQAKSATAELSNLERSSKNTESAVLRLASSGGLAVTQLSKVQEVGRSAANSVSGLGEALKATAGLLGAAFSVREVAAAADEYANLTNRLRLVTEGAVQLAAAQEAVFSSAQASRQSLETTASVYQRVAQNGKQLGLSFADVASITETIAKSVALSGASAQAAEAALTQFGQALASGALRGDELNSIMEQTPALAQTIARGLGVSVGQLRAMGAEGELTSEKLIKALTGQKAAVDELATTMQVTGSQALTAFGNSLTQAIGKLDEAAGASNKFAGAILSMSLALDGFSSGEFSDFFRDNKQTVAGLNSEIGTTLSRMRDLNTARAKLNPNDAGDTVLFNFKFYNRDELDREIAGLSKRADEARSTIEKMKKDAAGVSGQSPKGEAAGASAVNEAYEKQLKSLQKMAALQGDNTEVAKTRYAIEHGELGKLLPAQEELLLKYAREKDAKAASEAVVKKYGSAAEKAANQEKKALDSLLAQSAISTNSTNAMADAYLAGADNVRELTIQQKVEEELLKTGAGARDAVTAAVNREADAKDRLDISQSIANMRAETTQTLAQATATLQGADALETFNIQKSMSIALSGKKIEYGSKEYEQLLEQTKAQLAANKALEQANSIEGIVDRLNPQVKLLREYTKEQEALNAAIASGSGDTALYQETLAKLALEYEQNRNAATAWGQFTEGAVDRVDDAFADAWKNIDEDFDGFAASLKDGFKQLLAELAHMAITKPIVMQIGASLGVGGLSAQSSGLFGGSGGGGLNLESAWNSVSGAYSVATSGFGSAVGAGWAGGEGLIGGLQGAFTNGASYVSSAISGAFASGATTAASEITAAGLSGAVGQGAGSIAVGIGADAGAGAASYSGAAASAAAGLSATSAITFGIGGAIAGYLKAGVKGAVAGAGGAVAGAYAGAAIGSAVPVIGNVIGAAVGAVLGGMFGSSLFGGDWVTKDQGIQLGVTGGELDASSFEYQKKKGGLFSSNKKRTRLSALDPEMQSALDTTYANTLGTVLGLFDSLNVELSDSVLDGLNMADTKISTKDKTAEQVQEEVTAWFGELGNAAISAVSDATNSGLAGYSLDQLGTFVGNLFSINDTFKLLNVNALPVSVWGGKLAEQFVAMSGGMEAFNTNAKSYYSNFFTETEKADDVLKSVTDQFAALGVTLPASRAGFRALVEGIDSTTDAGRAMYINLIGLNENAASAYTILEQRASAAEQAALDLAQALTDSLVGAASSAHSAVQRAIAAQQKATTEAYNARITSLNDMASTAKESVSGLTSVGNDLGAALKALRGDSDDAVKMLRTQAQATLQSALATARAGGSLSGFTGLSDALDTVGNNNTDLYSSMEDFARDQGRTANVVAELNGLNGKQLTTAEKSLKGLEDQIKQAKDSYDLQMAQFDQQLEFAQAQMDALNGIDNSIVSVADAVKAMNAAVVAALGSIKSATPTNAGTLIDSVYQDLLGHNADAPGKTYWQGQVSNGSLGYDQLAGAIKNAAAENAIKDAYQSVLGKTADAAGAKYWADQVASGALTVGQLEQAIKNAAVANGSIAGHAMGGLISGPGTGTSDSIFARLSNGEYVMKASAVSMFGTGLLDQMNAGQLPAFAMGGGVGEIAPQLEVMAPSRIYSGNQAALTSSSSTTAQLAQKVDTLIDVVKQIMGPMKVDLNKNRKIFEKFDKEGLPPTRATTASAT</sequence>
<evidence type="ECO:0000256" key="1">
    <source>
        <dbReference type="SAM" id="Coils"/>
    </source>
</evidence>
<dbReference type="NCBIfam" id="TIGR02675">
    <property type="entry name" value="tape_meas_nterm"/>
    <property type="match status" value="1"/>
</dbReference>
<dbReference type="InterPro" id="IPR013491">
    <property type="entry name" value="Tape_meas_N"/>
</dbReference>
<name>A0A5E7SVP1_PSEFL</name>
<reference evidence="3 4" key="1">
    <citation type="submission" date="2019-09" db="EMBL/GenBank/DDBJ databases">
        <authorList>
            <person name="Chandra G."/>
            <person name="Truman W A."/>
        </authorList>
    </citation>
    <scope>NUCLEOTIDE SEQUENCE [LARGE SCALE GENOMIC DNA]</scope>
    <source>
        <strain evidence="3">PS918</strain>
    </source>
</reference>
<organism evidence="3 4">
    <name type="scientific">Pseudomonas fluorescens</name>
    <dbReference type="NCBI Taxonomy" id="294"/>
    <lineage>
        <taxon>Bacteria</taxon>
        <taxon>Pseudomonadati</taxon>
        <taxon>Pseudomonadota</taxon>
        <taxon>Gammaproteobacteria</taxon>
        <taxon>Pseudomonadales</taxon>
        <taxon>Pseudomonadaceae</taxon>
        <taxon>Pseudomonas</taxon>
    </lineage>
</organism>
<dbReference type="Pfam" id="PF20155">
    <property type="entry name" value="TMP_3"/>
    <property type="match status" value="1"/>
</dbReference>
<evidence type="ECO:0000313" key="3">
    <source>
        <dbReference type="EMBL" id="VVP90010.1"/>
    </source>
</evidence>
<evidence type="ECO:0000259" key="2">
    <source>
        <dbReference type="Pfam" id="PF20155"/>
    </source>
</evidence>